<comment type="similarity">
    <text evidence="2">Belongs to the nucleoporin GLFG family.</text>
</comment>
<evidence type="ECO:0000256" key="4">
    <source>
        <dbReference type="ARBA" id="ARBA00022813"/>
    </source>
</evidence>
<protein>
    <recommendedName>
        <fullName evidence="11">Peptidase S59 domain-containing protein</fullName>
    </recommendedName>
</protein>
<dbReference type="Pfam" id="PF04096">
    <property type="entry name" value="Nucleoporin2"/>
    <property type="match status" value="1"/>
</dbReference>
<dbReference type="Pfam" id="PF12110">
    <property type="entry name" value="Nup96"/>
    <property type="match status" value="1"/>
</dbReference>
<dbReference type="InterPro" id="IPR037665">
    <property type="entry name" value="Nucleoporin_S59-like"/>
</dbReference>
<feature type="compositionally biased region" description="Gly residues" evidence="10">
    <location>
        <begin position="456"/>
        <end position="469"/>
    </location>
</feature>
<feature type="compositionally biased region" description="Polar residues" evidence="10">
    <location>
        <begin position="368"/>
        <end position="381"/>
    </location>
</feature>
<feature type="compositionally biased region" description="Low complexity" evidence="10">
    <location>
        <begin position="44"/>
        <end position="53"/>
    </location>
</feature>
<dbReference type="EMBL" id="JAVRRG010000002">
    <property type="protein sequence ID" value="KAK5102427.1"/>
    <property type="molecule type" value="Genomic_DNA"/>
</dbReference>
<reference evidence="12 13" key="1">
    <citation type="submission" date="2023-08" db="EMBL/GenBank/DDBJ databases">
        <title>Black Yeasts Isolated from many extreme environments.</title>
        <authorList>
            <person name="Coleine C."/>
            <person name="Stajich J.E."/>
            <person name="Selbmann L."/>
        </authorList>
    </citation>
    <scope>NUCLEOTIDE SEQUENCE [LARGE SCALE GENOMIC DNA]</scope>
    <source>
        <strain evidence="12 13">CCFEE 5885</strain>
    </source>
</reference>
<feature type="compositionally biased region" description="Basic and acidic residues" evidence="10">
    <location>
        <begin position="892"/>
        <end position="905"/>
    </location>
</feature>
<keyword evidence="4" id="KW-0068">Autocatalytic cleavage</keyword>
<dbReference type="PANTHER" id="PTHR23198:SF6">
    <property type="entry name" value="NUCLEAR PORE COMPLEX PROTEIN NUP98-NUP96"/>
    <property type="match status" value="1"/>
</dbReference>
<feature type="compositionally biased region" description="Low complexity" evidence="10">
    <location>
        <begin position="398"/>
        <end position="412"/>
    </location>
</feature>
<keyword evidence="6" id="KW-0653">Protein transport</keyword>
<dbReference type="InterPro" id="IPR036903">
    <property type="entry name" value="Nup98_auto-Pept-S59_dom_sf"/>
</dbReference>
<dbReference type="Gene3D" id="1.25.40.690">
    <property type="match status" value="1"/>
</dbReference>
<sequence length="1942" mass="205263">MAFGGTSGFSFGQSNNQNQNQNTGSAFGGFGSNSQPSGTGFGQSTSAFGSNNNTSSAFGSGGSGGAFGSSTGGAFGSNNNAGSSLFGSKPAAGGFGSGTGTTTGGGLFGNTSNNNNTAGFGASSGSGGAFGGGGTTGGVFGSGTSSGGAFGGFGSNNTSTTTPAFGSSQSKPLFGAGGTGTTASFGGTNNAFGSGTALGQNAVPPAEGTNGPPFQPWSEKEANGATVNYQTITFMQPYQKYSLEELRLADYQGGRQYGNGQGGTGAFGQTNFGSTSTGGAFGGGTTGGGLFGLAATSGGAFGSNTATSGGFGSSAGTGGGLFGSSQNKPGGLFGSQQTSAPASGGLFGTSSNTGTGAGFSGFGSNNTQQQSGGLFGNTQNKPAGGLFGNTSTATPSTGFSFGQQSNNQQSGATSGGLFGTASNTSNTSGGLFGQNNTQQNASGGGLFGNTSNSNQSGGGLFGSKPGGAFGTSNPQNSSGGLFGNTNNTSTGGGLFSQNNNQQSNTGGGLFGQNNNAGNQGSGLFGNTQNKPAGGLFGNTSTNTGGSLFGNTSTNNNQGGGLFGGANNNQQQSSGGLFGNTQNKPAGGLFGNTSTNTGGGLFGNTSTNNNQQSGGLFGNSMNSGAFGASQNNQQQQNPNQQEVKHASLLDPNPYGQSSIWTGLPAPTDQNSKPVFTPLTATKKLEESKMKPLPSLRLNQSRYNTPPRRTGGYGFSYSTYGTPNSAASTPGGGPLSGSMYGSRGWSGGSFGRSFNRSASVQNLRSQYASDSDDIWKPNAFAPSHRNSGGSIKRLTIDRSIRQDLFSRPATVPALPAPRPSTNGDTPTPPAQQADGNPEPTRKLSKRVSFDNNVQESTLNGETGALQRTEDFDDDASPSTSSRNGASSTGLQAVPEDRESHQVSEKPVKANANADPTPGEYWMSPSRQELNNMQRDQLKSFKNFRVGRQGCGFVNFDGAVDLTALDLSDLYEKTVEIRVRSITVYPDPTTKPPVGRGLNVPSTITIENSWPRSKGKPIQDTQGPVFDKHVNRLRRMDGTKFVNYEPETGTWKFEVPHYTRYGLDYDEDEESMMDQSELSLPPQSIDKSADASVMEVDDHSESNDEEDDTFAFKKSVPGQFGNKSMMPTEEDTQWQSDPAEEQLDDGSEQSGYSEHDLMSEDEQSPPMPGSLPPTNPFLLSRQRSPAKATAPGTPGKPLLDLEGDWAEQLQRTISPRKQNRDVLREAQSKMLLDKAFSPIKPKAATQVNFRSSIDIMNSMFKPSKKANQAAQPDFEFPYSKRSKTFHPNDEEMSEQDRQWHESFKPSFTNDGKVLYRTSRLGEDATWKELPVAEGARDAIVMGRRVGETTLDLDSALASSEVILERSIPSVRHRSTPFSQQASSVTTKEVVEVYNLAHVLFDDYEDEFTHGLSTPLQKAFMHRIRKDRLTQFIANHIALSSLAAKGKNPVRDAVLRLTAHDISGACELLKGSKNYRIMLLVAQLDGADQTFMEDVKHQIDAWREQKSLSEIDLDIRTLYEICAGNISVSQGREGRSVPVEDRAETFHLSTRYDLHWLQCFALGLFYGKQEKSGDDNTARIEDAVREYQGRCDRGEEPVKPAENDVVWSLLKLYTADKTDSVEVSSFPAALQGLAKPWDHSDLFTFYHIIEANLPIRTDVEKADDLSETLASELSAQDDIASAIYALLHVSDVSTRQSQIQDLLDRFAGSLPGPDIATSDAGIQLWQRLTMDLKIPQSWIYMSKARFAASSTNNGGDNISELRYLVAAEAWEEAHECLLKRTAPSFVVDEGWQGLLDMCGLFGDEPARKVSGWYDGGDVYLSFAQLMIGLIGKTDESTVASLRKRIVRMGKPAKDSKVQLGKLSQHELEEHVAIREMANALARLAGQGGNVGSLEEMLELPVTQDIRDSLTMGMQGGRDAASGKTGPRGLGLQPQEDLEMDDDGSTA</sequence>
<evidence type="ECO:0000313" key="12">
    <source>
        <dbReference type="EMBL" id="KAK5102427.1"/>
    </source>
</evidence>
<dbReference type="Pfam" id="PF13634">
    <property type="entry name" value="Nucleoporin_FG"/>
    <property type="match status" value="2"/>
</dbReference>
<evidence type="ECO:0000256" key="1">
    <source>
        <dbReference type="ARBA" id="ARBA00004567"/>
    </source>
</evidence>
<evidence type="ECO:0000313" key="13">
    <source>
        <dbReference type="Proteomes" id="UP001345013"/>
    </source>
</evidence>
<dbReference type="PANTHER" id="PTHR23198">
    <property type="entry name" value="NUCLEOPORIN"/>
    <property type="match status" value="1"/>
</dbReference>
<feature type="compositionally biased region" description="Low complexity" evidence="10">
    <location>
        <begin position="629"/>
        <end position="640"/>
    </location>
</feature>
<name>A0ABR0KPF5_9EURO</name>
<dbReference type="SUPFAM" id="SSF82215">
    <property type="entry name" value="C-terminal autoproteolytic domain of nucleoporin nup98"/>
    <property type="match status" value="1"/>
</dbReference>
<feature type="compositionally biased region" description="Polar residues" evidence="10">
    <location>
        <begin position="565"/>
        <end position="583"/>
    </location>
</feature>
<evidence type="ECO:0000256" key="7">
    <source>
        <dbReference type="ARBA" id="ARBA00023010"/>
    </source>
</evidence>
<proteinExistence type="inferred from homology"/>
<evidence type="ECO:0000256" key="6">
    <source>
        <dbReference type="ARBA" id="ARBA00022927"/>
    </source>
</evidence>
<keyword evidence="9" id="KW-0539">Nucleus</keyword>
<keyword evidence="13" id="KW-1185">Reference proteome</keyword>
<feature type="region of interest" description="Disordered" evidence="10">
    <location>
        <begin position="1"/>
        <end position="53"/>
    </location>
</feature>
<feature type="compositionally biased region" description="Low complexity" evidence="10">
    <location>
        <begin position="1"/>
        <end position="25"/>
    </location>
</feature>
<feature type="region of interest" description="Disordered" evidence="10">
    <location>
        <begin position="1066"/>
        <end position="1196"/>
    </location>
</feature>
<dbReference type="Gene3D" id="3.30.1610.10">
    <property type="entry name" value="Peptidase S59, nucleoporin"/>
    <property type="match status" value="1"/>
</dbReference>
<evidence type="ECO:0000256" key="5">
    <source>
        <dbReference type="ARBA" id="ARBA00022816"/>
    </source>
</evidence>
<feature type="compositionally biased region" description="Acidic residues" evidence="10">
    <location>
        <begin position="1125"/>
        <end position="1144"/>
    </location>
</feature>
<feature type="region of interest" description="Disordered" evidence="10">
    <location>
        <begin position="320"/>
        <end position="673"/>
    </location>
</feature>
<feature type="region of interest" description="Disordered" evidence="10">
    <location>
        <begin position="805"/>
        <end position="922"/>
    </location>
</feature>
<evidence type="ECO:0000256" key="2">
    <source>
        <dbReference type="ARBA" id="ARBA00008926"/>
    </source>
</evidence>
<evidence type="ECO:0000259" key="11">
    <source>
        <dbReference type="PROSITE" id="PS51434"/>
    </source>
</evidence>
<feature type="compositionally biased region" description="Polar residues" evidence="10">
    <location>
        <begin position="847"/>
        <end position="858"/>
    </location>
</feature>
<dbReference type="Proteomes" id="UP001345013">
    <property type="component" value="Unassembled WGS sequence"/>
</dbReference>
<keyword evidence="3" id="KW-0813">Transport</keyword>
<feature type="compositionally biased region" description="Polar residues" evidence="10">
    <location>
        <begin position="874"/>
        <end position="888"/>
    </location>
</feature>
<evidence type="ECO:0000256" key="10">
    <source>
        <dbReference type="SAM" id="MobiDB-lite"/>
    </source>
</evidence>
<dbReference type="InterPro" id="IPR025574">
    <property type="entry name" value="Nucleoporin_FG_rpt"/>
</dbReference>
<feature type="compositionally biased region" description="Polar residues" evidence="10">
    <location>
        <begin position="420"/>
        <end position="441"/>
    </location>
</feature>
<comment type="caution">
    <text evidence="12">The sequence shown here is derived from an EMBL/GenBank/DDBJ whole genome shotgun (WGS) entry which is preliminary data.</text>
</comment>
<evidence type="ECO:0000256" key="8">
    <source>
        <dbReference type="ARBA" id="ARBA00023132"/>
    </source>
</evidence>
<keyword evidence="8" id="KW-0906">Nuclear pore complex</keyword>
<feature type="compositionally biased region" description="Acidic residues" evidence="10">
    <location>
        <begin position="1931"/>
        <end position="1942"/>
    </location>
</feature>
<dbReference type="InterPro" id="IPR021967">
    <property type="entry name" value="Nup98_C"/>
</dbReference>
<feature type="compositionally biased region" description="Pro residues" evidence="10">
    <location>
        <begin position="1162"/>
        <end position="1172"/>
    </location>
</feature>
<feature type="compositionally biased region" description="Polar residues" evidence="10">
    <location>
        <begin position="602"/>
        <end position="622"/>
    </location>
</feature>
<keyword evidence="5" id="KW-0509">mRNA transport</keyword>
<feature type="domain" description="Peptidase S59" evidence="11">
    <location>
        <begin position="915"/>
        <end position="1055"/>
    </location>
</feature>
<feature type="compositionally biased region" description="Polar residues" evidence="10">
    <location>
        <begin position="388"/>
        <end position="397"/>
    </location>
</feature>
<feature type="region of interest" description="Disordered" evidence="10">
    <location>
        <begin position="1907"/>
        <end position="1942"/>
    </location>
</feature>
<organism evidence="12 13">
    <name type="scientific">Lithohypha guttulata</name>
    <dbReference type="NCBI Taxonomy" id="1690604"/>
    <lineage>
        <taxon>Eukaryota</taxon>
        <taxon>Fungi</taxon>
        <taxon>Dikarya</taxon>
        <taxon>Ascomycota</taxon>
        <taxon>Pezizomycotina</taxon>
        <taxon>Eurotiomycetes</taxon>
        <taxon>Chaetothyriomycetidae</taxon>
        <taxon>Chaetothyriales</taxon>
        <taxon>Trichomeriaceae</taxon>
        <taxon>Lithohypha</taxon>
    </lineage>
</organism>
<dbReference type="Gene3D" id="1.10.10.2360">
    <property type="match status" value="1"/>
</dbReference>
<feature type="compositionally biased region" description="Low complexity" evidence="10">
    <location>
        <begin position="476"/>
        <end position="504"/>
    </location>
</feature>
<feature type="region of interest" description="Disordered" evidence="10">
    <location>
        <begin position="196"/>
        <end position="220"/>
    </location>
</feature>
<evidence type="ECO:0000256" key="9">
    <source>
        <dbReference type="ARBA" id="ARBA00023242"/>
    </source>
</evidence>
<dbReference type="InterPro" id="IPR007230">
    <property type="entry name" value="Nup98_auto-Pept-S59_dom"/>
</dbReference>
<evidence type="ECO:0000256" key="3">
    <source>
        <dbReference type="ARBA" id="ARBA00022448"/>
    </source>
</evidence>
<dbReference type="PROSITE" id="PS51434">
    <property type="entry name" value="NUP_C"/>
    <property type="match status" value="1"/>
</dbReference>
<accession>A0ABR0KPF5</accession>
<gene>
    <name evidence="12" type="ORF">LTR24_000338</name>
</gene>
<comment type="subcellular location">
    <subcellularLocation>
        <location evidence="1">Nucleus</location>
        <location evidence="1">Nuclear pore complex</location>
    </subcellularLocation>
</comment>
<keyword evidence="7" id="KW-0811">Translocation</keyword>